<accession>A0AA38KIZ4</accession>
<comment type="catalytic activity">
    <reaction evidence="9">
        <text>a long chain fatty alcohol + a fatty acyl-CoA = a long-chain alcohol wax ester + CoA</text>
        <dbReference type="Rhea" id="RHEA:38443"/>
        <dbReference type="ChEBI" id="CHEBI:17135"/>
        <dbReference type="ChEBI" id="CHEBI:57287"/>
        <dbReference type="ChEBI" id="CHEBI:77636"/>
        <dbReference type="ChEBI" id="CHEBI:235323"/>
        <dbReference type="EC" id="2.3.1.75"/>
    </reaction>
</comment>
<comment type="caution">
    <text evidence="14">The sequence shown here is derived from an EMBL/GenBank/DDBJ whole genome shotgun (WGS) entry which is preliminary data.</text>
</comment>
<keyword evidence="6" id="KW-0256">Endoplasmic reticulum</keyword>
<evidence type="ECO:0000256" key="4">
    <source>
        <dbReference type="ARBA" id="ARBA00005189"/>
    </source>
</evidence>
<evidence type="ECO:0000256" key="6">
    <source>
        <dbReference type="ARBA" id="ARBA00022824"/>
    </source>
</evidence>
<evidence type="ECO:0000256" key="5">
    <source>
        <dbReference type="ARBA" id="ARBA00022679"/>
    </source>
</evidence>
<evidence type="ECO:0000256" key="9">
    <source>
        <dbReference type="ARBA" id="ARBA00047604"/>
    </source>
</evidence>
<evidence type="ECO:0008006" key="16">
    <source>
        <dbReference type="Google" id="ProtNLM"/>
    </source>
</evidence>
<dbReference type="PANTHER" id="PTHR31650">
    <property type="entry name" value="O-ACYLTRANSFERASE (WSD1-LIKE) FAMILY PROTEIN"/>
    <property type="match status" value="1"/>
</dbReference>
<evidence type="ECO:0000256" key="1">
    <source>
        <dbReference type="ARBA" id="ARBA00004162"/>
    </source>
</evidence>
<dbReference type="Proteomes" id="UP000824469">
    <property type="component" value="Unassembled WGS sequence"/>
</dbReference>
<evidence type="ECO:0000256" key="7">
    <source>
        <dbReference type="ARBA" id="ARBA00023315"/>
    </source>
</evidence>
<evidence type="ECO:0000256" key="8">
    <source>
        <dbReference type="ARBA" id="ARBA00024360"/>
    </source>
</evidence>
<comment type="similarity">
    <text evidence="8">In the N-terminal section; belongs to the long-chain O-acyltransferase family.</text>
</comment>
<comment type="subcellular location">
    <subcellularLocation>
        <location evidence="1">Cell membrane</location>
        <topology evidence="1">Single-pass membrane protein</topology>
    </subcellularLocation>
    <subcellularLocation>
        <location evidence="2">Endoplasmic reticulum</location>
    </subcellularLocation>
</comment>
<comment type="catalytic activity">
    <reaction evidence="10">
        <text>an acyl-CoA + a 1,2-diacyl-sn-glycerol = a triacyl-sn-glycerol + CoA</text>
        <dbReference type="Rhea" id="RHEA:10868"/>
        <dbReference type="ChEBI" id="CHEBI:17815"/>
        <dbReference type="ChEBI" id="CHEBI:57287"/>
        <dbReference type="ChEBI" id="CHEBI:58342"/>
        <dbReference type="ChEBI" id="CHEBI:64615"/>
        <dbReference type="EC" id="2.3.1.20"/>
    </reaction>
</comment>
<evidence type="ECO:0000256" key="10">
    <source>
        <dbReference type="ARBA" id="ARBA00048109"/>
    </source>
</evidence>
<dbReference type="AlphaFoldDB" id="A0AA38KIZ4"/>
<reference evidence="14 15" key="1">
    <citation type="journal article" date="2021" name="Nat. Plants">
        <title>The Taxus genome provides insights into paclitaxel biosynthesis.</title>
        <authorList>
            <person name="Xiong X."/>
            <person name="Gou J."/>
            <person name="Liao Q."/>
            <person name="Li Y."/>
            <person name="Zhou Q."/>
            <person name="Bi G."/>
            <person name="Li C."/>
            <person name="Du R."/>
            <person name="Wang X."/>
            <person name="Sun T."/>
            <person name="Guo L."/>
            <person name="Liang H."/>
            <person name="Lu P."/>
            <person name="Wu Y."/>
            <person name="Zhang Z."/>
            <person name="Ro D.K."/>
            <person name="Shang Y."/>
            <person name="Huang S."/>
            <person name="Yan J."/>
        </authorList>
    </citation>
    <scope>NUCLEOTIDE SEQUENCE [LARGE SCALE GENOMIC DNA]</scope>
    <source>
        <strain evidence="14">Ta-2019</strain>
    </source>
</reference>
<feature type="domain" description="O-acyltransferase WSD1 C-terminal" evidence="13">
    <location>
        <begin position="337"/>
        <end position="475"/>
    </location>
</feature>
<evidence type="ECO:0000259" key="13">
    <source>
        <dbReference type="Pfam" id="PF06974"/>
    </source>
</evidence>
<dbReference type="GO" id="GO:0005886">
    <property type="term" value="C:plasma membrane"/>
    <property type="evidence" value="ECO:0007669"/>
    <property type="project" value="UniProtKB-SubCell"/>
</dbReference>
<dbReference type="Pfam" id="PF06974">
    <property type="entry name" value="WS_DGAT_C"/>
    <property type="match status" value="1"/>
</dbReference>
<dbReference type="GO" id="GO:0047196">
    <property type="term" value="F:long-chain-alcohol O-fatty-acyltransferase activity"/>
    <property type="evidence" value="ECO:0007669"/>
    <property type="project" value="UniProtKB-EC"/>
</dbReference>
<keyword evidence="5" id="KW-0808">Transferase</keyword>
<keyword evidence="11" id="KW-0812">Transmembrane</keyword>
<dbReference type="GO" id="GO:0019432">
    <property type="term" value="P:triglyceride biosynthetic process"/>
    <property type="evidence" value="ECO:0007669"/>
    <property type="project" value="TreeGrafter"/>
</dbReference>
<dbReference type="InterPro" id="IPR045034">
    <property type="entry name" value="O-acyltransferase_WSD1-like"/>
</dbReference>
<keyword evidence="11" id="KW-0472">Membrane</keyword>
<dbReference type="PANTHER" id="PTHR31650:SF1">
    <property type="entry name" value="WAX ESTER SYNTHASE_DIACYLGLYCEROL ACYLTRANSFERASE 4-RELATED"/>
    <property type="match status" value="1"/>
</dbReference>
<sequence>MEDTEVIKARLALNMIRTKKNEDDLEDCEPVSPVGRIFLKPLLNCYVICLFGCKEEINVQMLKKNVENSPLFKHKRFSSLVKEDSKGKLRWVPTKANIDDHIIIPEIDPTINKSLDFCDEYAAKLATAPPLDPSKPLWQLHVLNIKSAEAAATMILRAHHCLGDGMSLISLCFACAHKANDPKSLPTIPRPARRPTKHISLVSFMFLSFCRFILMMFYTFVDLLRLVATILNILKDSNTPIKGSTGVGYMPKRLAHVNFGLEDVKTIKNAVNGTVNDVFLGTLAAGLVRYLDRIYVSGGQTMPSNLLVRLLTPVNIRPTPGLQALKDMENEKGQCRWGNDLGLFIVSVPMDKYEDPLDYARAATAICNKKKSSLEMYICNLIKLLPGQIGEYVSSNLTGNTTLTFSNTVAPEEEVDFFGQRLTYIAPTTVGLPHSLAVYFMSYMGNVTLMVTAAKEVMPDPKQLCLDCLEALGYMKQAAIATSKRLTC</sequence>
<evidence type="ECO:0000256" key="2">
    <source>
        <dbReference type="ARBA" id="ARBA00004240"/>
    </source>
</evidence>
<dbReference type="InterPro" id="IPR004255">
    <property type="entry name" value="O-acyltransferase_WSD1_N"/>
</dbReference>
<dbReference type="OMA" id="FNCYIIS"/>
<dbReference type="GO" id="GO:0005789">
    <property type="term" value="C:endoplasmic reticulum membrane"/>
    <property type="evidence" value="ECO:0007669"/>
    <property type="project" value="UniProtKB-SubCell"/>
</dbReference>
<evidence type="ECO:0000259" key="12">
    <source>
        <dbReference type="Pfam" id="PF03007"/>
    </source>
</evidence>
<dbReference type="EMBL" id="JAHRHJ020000007">
    <property type="protein sequence ID" value="KAH9307293.1"/>
    <property type="molecule type" value="Genomic_DNA"/>
</dbReference>
<feature type="transmembrane region" description="Helical" evidence="11">
    <location>
        <begin position="199"/>
        <end position="221"/>
    </location>
</feature>
<protein>
    <recommendedName>
        <fullName evidence="16">Diacylglycerol O-acyltransferase</fullName>
    </recommendedName>
</protein>
<organism evidence="14 15">
    <name type="scientific">Taxus chinensis</name>
    <name type="common">Chinese yew</name>
    <name type="synonym">Taxus wallichiana var. chinensis</name>
    <dbReference type="NCBI Taxonomy" id="29808"/>
    <lineage>
        <taxon>Eukaryota</taxon>
        <taxon>Viridiplantae</taxon>
        <taxon>Streptophyta</taxon>
        <taxon>Embryophyta</taxon>
        <taxon>Tracheophyta</taxon>
        <taxon>Spermatophyta</taxon>
        <taxon>Pinopsida</taxon>
        <taxon>Pinidae</taxon>
        <taxon>Conifers II</taxon>
        <taxon>Cupressales</taxon>
        <taxon>Taxaceae</taxon>
        <taxon>Taxus</taxon>
    </lineage>
</organism>
<feature type="domain" description="O-acyltransferase WSD1-like N-terminal" evidence="12">
    <location>
        <begin position="120"/>
        <end position="279"/>
    </location>
</feature>
<name>A0AA38KIZ4_TAXCH</name>
<dbReference type="InterPro" id="IPR009721">
    <property type="entry name" value="O-acyltransferase_WSD1_C"/>
</dbReference>
<keyword evidence="7" id="KW-0012">Acyltransferase</keyword>
<evidence type="ECO:0000256" key="3">
    <source>
        <dbReference type="ARBA" id="ARBA00004771"/>
    </source>
</evidence>
<keyword evidence="11" id="KW-1133">Transmembrane helix</keyword>
<comment type="pathway">
    <text evidence="3">Glycerolipid metabolism; triacylglycerol biosynthesis.</text>
</comment>
<gene>
    <name evidence="14" type="ORF">KI387_035204</name>
</gene>
<evidence type="ECO:0000313" key="15">
    <source>
        <dbReference type="Proteomes" id="UP000824469"/>
    </source>
</evidence>
<proteinExistence type="inferred from homology"/>
<keyword evidence="15" id="KW-1185">Reference proteome</keyword>
<evidence type="ECO:0000313" key="14">
    <source>
        <dbReference type="EMBL" id="KAH9307293.1"/>
    </source>
</evidence>
<evidence type="ECO:0000256" key="11">
    <source>
        <dbReference type="SAM" id="Phobius"/>
    </source>
</evidence>
<comment type="pathway">
    <text evidence="4">Lipid metabolism.</text>
</comment>
<dbReference type="Pfam" id="PF03007">
    <property type="entry name" value="WS_DGAT_cat"/>
    <property type="match status" value="1"/>
</dbReference>
<dbReference type="GO" id="GO:0004144">
    <property type="term" value="F:diacylglycerol O-acyltransferase activity"/>
    <property type="evidence" value="ECO:0007669"/>
    <property type="project" value="UniProtKB-EC"/>
</dbReference>